<organism evidence="4 5">
    <name type="scientific">Symbiodinium microadriaticum</name>
    <name type="common">Dinoflagellate</name>
    <name type="synonym">Zooxanthella microadriatica</name>
    <dbReference type="NCBI Taxonomy" id="2951"/>
    <lineage>
        <taxon>Eukaryota</taxon>
        <taxon>Sar</taxon>
        <taxon>Alveolata</taxon>
        <taxon>Dinophyceae</taxon>
        <taxon>Suessiales</taxon>
        <taxon>Symbiodiniaceae</taxon>
        <taxon>Symbiodinium</taxon>
    </lineage>
</organism>
<dbReference type="InterPro" id="IPR051055">
    <property type="entry name" value="PIF1_helicase"/>
</dbReference>
<dbReference type="AlphaFoldDB" id="A0A1Q9BXT3"/>
<keyword evidence="1" id="KW-0378">Hydrolase</keyword>
<feature type="region of interest" description="Disordered" evidence="2">
    <location>
        <begin position="1099"/>
        <end position="1123"/>
    </location>
</feature>
<comment type="catalytic activity">
    <reaction evidence="1">
        <text>ATP + H2O = ADP + phosphate + H(+)</text>
        <dbReference type="Rhea" id="RHEA:13065"/>
        <dbReference type="ChEBI" id="CHEBI:15377"/>
        <dbReference type="ChEBI" id="CHEBI:15378"/>
        <dbReference type="ChEBI" id="CHEBI:30616"/>
        <dbReference type="ChEBI" id="CHEBI:43474"/>
        <dbReference type="ChEBI" id="CHEBI:456216"/>
        <dbReference type="EC" id="5.6.2.3"/>
    </reaction>
</comment>
<dbReference type="PANTHER" id="PTHR47642">
    <property type="entry name" value="ATP-DEPENDENT DNA HELICASE"/>
    <property type="match status" value="1"/>
</dbReference>
<evidence type="ECO:0000313" key="4">
    <source>
        <dbReference type="EMBL" id="OLP75465.1"/>
    </source>
</evidence>
<evidence type="ECO:0000256" key="1">
    <source>
        <dbReference type="RuleBase" id="RU363044"/>
    </source>
</evidence>
<feature type="region of interest" description="Disordered" evidence="2">
    <location>
        <begin position="259"/>
        <end position="286"/>
    </location>
</feature>
<dbReference type="InterPro" id="IPR027417">
    <property type="entry name" value="P-loop_NTPase"/>
</dbReference>
<feature type="compositionally biased region" description="Acidic residues" evidence="2">
    <location>
        <begin position="188"/>
        <end position="198"/>
    </location>
</feature>
<feature type="domain" description="DNA helicase Pif1-like DEAD-box helicase" evidence="3">
    <location>
        <begin position="340"/>
        <end position="485"/>
    </location>
</feature>
<sequence length="1123" mass="126098">MTWLQKQLGRSKLKGGVDYLIREEGGEDWMPLGNGSLAQKHRHDWVIVPRHRPNVPVLYGALGSRSEEEHIMKILVLFCPWTSNPQDATQAVPYIGQLRTPDMTTWREALRCAWMHGDGFPTEELKRYILNYAFVYCLPRSLQPDQELAANSDNEDLKDEVCHFDEDELQQATGTRVRGGGKEAANAAEEEDPADEAEPPATSTQHDLTVQMMSISHNFWLGEASEATEVPQQMARHLLQARTASESIADAGQLLAAAQASRNKRPADTEADRSGLDGTHHQGTANHLRAVSNRQLRAWLESREVRNDLNDEQHHFLKLVVERVLVEYNLMPAAATVRRSEEPMIWLLHGRPGTGKTHVLKYVRELFENFLGYLQGIDFQFTAFQATNAADIKGETLHAACGLTKYMDCLETACTPDTARRIAHWRWLIADEVGMISARLLGQVETRTRSTVPNAGQFKRDAMGNVRPFAGLNVIFSGDFRQLPPPEGGFLADLPAKLQAPGKTATGATQRDPLVDLGQNLFWEGAVQGVTELFERVRCKDDWWNEARAANDHAAMSPWNFLRVVDELRDGKLSEKNHRYLHGRPVEGCTLSQEERRSRKRLVDGPRDPRLREPKFVEATVVVANNDAKYQINKDRAKAYARDAETPLVWSVAKDKAGVEALQTQACDKEAKVRWLQYHDMDTEGLCGMLPLAIGMPVALTHHIDRSKKFLLKGRLGHVHAWEWQENEQQPSIVQPDGNEYRYVKFEDADWKLEGANEPGLYPVLPNSRTLKLDKGRKHAVLKVSRKQIPLTPAFAITAHASQGKTLPPGRTQNAACTDGTTQQMHTLQMKAVMLDLNVDSKIHAAYGTVVASRVRDISDVLILRPFPLWLFQRGATEGPSLLLSKLRGEHIDWQAMHDARWPKARCQNCKELKSWDVFAFAQWEMVRANRGGQCLACQRGSIGIKGPLKRSINATATLAKSVACSRCHFTKVEEAFPRAQLAQKDANTKRQCCACRLGATQLNCAVCGKRKPAKDFSPTMRTMPDDTLACVACQQQLSGKAKRLRTGWFFCRGCHESFPNKAAGNAVGDHCLNCSSRSTNQTGWQTCISKKCSKRFESKERGLCPDCRPRQRPPRPRKTNKK</sequence>
<dbReference type="Proteomes" id="UP000186817">
    <property type="component" value="Unassembled WGS sequence"/>
</dbReference>
<dbReference type="GO" id="GO:0006281">
    <property type="term" value="P:DNA repair"/>
    <property type="evidence" value="ECO:0007669"/>
    <property type="project" value="UniProtKB-KW"/>
</dbReference>
<comment type="cofactor">
    <cofactor evidence="1">
        <name>Mg(2+)</name>
        <dbReference type="ChEBI" id="CHEBI:18420"/>
    </cofactor>
</comment>
<proteinExistence type="inferred from homology"/>
<dbReference type="EC" id="5.6.2.3" evidence="1"/>
<dbReference type="Pfam" id="PF05970">
    <property type="entry name" value="PIF1"/>
    <property type="match status" value="1"/>
</dbReference>
<dbReference type="GO" id="GO:0016887">
    <property type="term" value="F:ATP hydrolysis activity"/>
    <property type="evidence" value="ECO:0007669"/>
    <property type="project" value="RHEA"/>
</dbReference>
<feature type="compositionally biased region" description="Basic and acidic residues" evidence="2">
    <location>
        <begin position="265"/>
        <end position="280"/>
    </location>
</feature>
<protein>
    <recommendedName>
        <fullName evidence="1">ATP-dependent DNA helicase</fullName>
        <ecNumber evidence="1">5.6.2.3</ecNumber>
    </recommendedName>
</protein>
<comment type="caution">
    <text evidence="4">The sequence shown here is derived from an EMBL/GenBank/DDBJ whole genome shotgun (WGS) entry which is preliminary data.</text>
</comment>
<evidence type="ECO:0000256" key="2">
    <source>
        <dbReference type="SAM" id="MobiDB-lite"/>
    </source>
</evidence>
<feature type="compositionally biased region" description="Basic and acidic residues" evidence="2">
    <location>
        <begin position="1099"/>
        <end position="1110"/>
    </location>
</feature>
<feature type="compositionally biased region" description="Basic residues" evidence="2">
    <location>
        <begin position="1111"/>
        <end position="1123"/>
    </location>
</feature>
<keyword evidence="1" id="KW-0227">DNA damage</keyword>
<evidence type="ECO:0000313" key="5">
    <source>
        <dbReference type="Proteomes" id="UP000186817"/>
    </source>
</evidence>
<dbReference type="InterPro" id="IPR010285">
    <property type="entry name" value="DNA_helicase_pif1-like_DEAD"/>
</dbReference>
<dbReference type="OrthoDB" id="410500at2759"/>
<keyword evidence="1" id="KW-0233">DNA recombination</keyword>
<dbReference type="InterPro" id="IPR036280">
    <property type="entry name" value="Multihaem_cyt_sf"/>
</dbReference>
<keyword evidence="1" id="KW-0234">DNA repair</keyword>
<dbReference type="PANTHER" id="PTHR47642:SF5">
    <property type="entry name" value="ATP-DEPENDENT DNA HELICASE"/>
    <property type="match status" value="1"/>
</dbReference>
<gene>
    <name evidence="4" type="primary">pfh1</name>
    <name evidence="4" type="ORF">AK812_SmicGene44728</name>
</gene>
<keyword evidence="5" id="KW-1185">Reference proteome</keyword>
<dbReference type="GO" id="GO:0043139">
    <property type="term" value="F:5'-3' DNA helicase activity"/>
    <property type="evidence" value="ECO:0007669"/>
    <property type="project" value="UniProtKB-EC"/>
</dbReference>
<dbReference type="GO" id="GO:0005524">
    <property type="term" value="F:ATP binding"/>
    <property type="evidence" value="ECO:0007669"/>
    <property type="project" value="UniProtKB-KW"/>
</dbReference>
<keyword evidence="1" id="KW-0547">Nucleotide-binding</keyword>
<comment type="similarity">
    <text evidence="1">Belongs to the helicase family.</text>
</comment>
<feature type="region of interest" description="Disordered" evidence="2">
    <location>
        <begin position="173"/>
        <end position="204"/>
    </location>
</feature>
<dbReference type="EMBL" id="LSRX01002464">
    <property type="protein sequence ID" value="OLP75465.1"/>
    <property type="molecule type" value="Genomic_DNA"/>
</dbReference>
<reference evidence="4 5" key="1">
    <citation type="submission" date="2016-02" db="EMBL/GenBank/DDBJ databases">
        <title>Genome analysis of coral dinoflagellate symbionts highlights evolutionary adaptations to a symbiotic lifestyle.</title>
        <authorList>
            <person name="Aranda M."/>
            <person name="Li Y."/>
            <person name="Liew Y.J."/>
            <person name="Baumgarten S."/>
            <person name="Simakov O."/>
            <person name="Wilson M."/>
            <person name="Piel J."/>
            <person name="Ashoor H."/>
            <person name="Bougouffa S."/>
            <person name="Bajic V.B."/>
            <person name="Ryu T."/>
            <person name="Ravasi T."/>
            <person name="Bayer T."/>
            <person name="Micklem G."/>
            <person name="Kim H."/>
            <person name="Bhak J."/>
            <person name="Lajeunesse T.C."/>
            <person name="Voolstra C.R."/>
        </authorList>
    </citation>
    <scope>NUCLEOTIDE SEQUENCE [LARGE SCALE GENOMIC DNA]</scope>
    <source>
        <strain evidence="4 5">CCMP2467</strain>
    </source>
</reference>
<evidence type="ECO:0000259" key="3">
    <source>
        <dbReference type="Pfam" id="PF05970"/>
    </source>
</evidence>
<dbReference type="GO" id="GO:0006310">
    <property type="term" value="P:DNA recombination"/>
    <property type="evidence" value="ECO:0007669"/>
    <property type="project" value="UniProtKB-KW"/>
</dbReference>
<keyword evidence="1 4" id="KW-0347">Helicase</keyword>
<name>A0A1Q9BXT3_SYMMI</name>
<accession>A0A1Q9BXT3</accession>
<dbReference type="GO" id="GO:0000723">
    <property type="term" value="P:telomere maintenance"/>
    <property type="evidence" value="ECO:0007669"/>
    <property type="project" value="InterPro"/>
</dbReference>
<keyword evidence="1" id="KW-0067">ATP-binding</keyword>
<dbReference type="SUPFAM" id="SSF48695">
    <property type="entry name" value="Multiheme cytochromes"/>
    <property type="match status" value="1"/>
</dbReference>
<dbReference type="SUPFAM" id="SSF52540">
    <property type="entry name" value="P-loop containing nucleoside triphosphate hydrolases"/>
    <property type="match status" value="2"/>
</dbReference>
<dbReference type="Gene3D" id="3.40.50.300">
    <property type="entry name" value="P-loop containing nucleotide triphosphate hydrolases"/>
    <property type="match status" value="1"/>
</dbReference>